<organism evidence="1 2">
    <name type="scientific">Stagnihabitans tardus</name>
    <dbReference type="NCBI Taxonomy" id="2699202"/>
    <lineage>
        <taxon>Bacteria</taxon>
        <taxon>Pseudomonadati</taxon>
        <taxon>Pseudomonadota</taxon>
        <taxon>Alphaproteobacteria</taxon>
        <taxon>Rhodobacterales</taxon>
        <taxon>Paracoccaceae</taxon>
        <taxon>Stagnihabitans</taxon>
    </lineage>
</organism>
<dbReference type="AlphaFoldDB" id="A0AAE4YE52"/>
<sequence length="430" mass="44786">MSRLPLGLVLLASAVQAQEAPPPRLVLDLGLTGSQATNPDLSTPAESASDLGLRFGLAFASVTRDQSFLLSLGAAAQSGEGLSAPGLNLSYKRQGANAAVTLTASHTDAEAGAEDALTATGRVRDSDLAFTGQWGLQGRIGLDLSAQAHVKDYSLTTDPSVYDQASQSLGLGLTFRGLGAGDLSLSWRQTAADFDDLLQTDRESQSLSLSYLRPLDAATVLTVSLGTTEAETRKLGLVFARSNGLTGALALKRQMATGSAELGLQIERDANGARQTLQFARDLALASGKLSARIGYSSRSGDAGQAVGELTWSQELPSDSLSLSLSRQVALNEDEADTLRSTLGASWSHKLGENSQLGLSWGLSSLISAGTAAVDDATRQSLTASYGRALTPDWALRAGVTLTEIDRETTGTASDAAVFVTIGRKFVLLP</sequence>
<evidence type="ECO:0000313" key="2">
    <source>
        <dbReference type="Proteomes" id="UP001193501"/>
    </source>
</evidence>
<proteinExistence type="predicted"/>
<dbReference type="Proteomes" id="UP001193501">
    <property type="component" value="Unassembled WGS sequence"/>
</dbReference>
<dbReference type="RefSeq" id="WP_168776462.1">
    <property type="nucleotide sequence ID" value="NZ_JAABNR010000029.1"/>
</dbReference>
<protein>
    <submittedName>
        <fullName evidence="1">Uncharacterized protein</fullName>
    </submittedName>
</protein>
<accession>A0AAE4YE52</accession>
<comment type="caution">
    <text evidence="1">The sequence shown here is derived from an EMBL/GenBank/DDBJ whole genome shotgun (WGS) entry which is preliminary data.</text>
</comment>
<reference evidence="1" key="1">
    <citation type="submission" date="2020-01" db="EMBL/GenBank/DDBJ databases">
        <authorList>
            <person name="Chen W.-M."/>
        </authorList>
    </citation>
    <scope>NUCLEOTIDE SEQUENCE</scope>
    <source>
        <strain evidence="1">CYK-10</strain>
    </source>
</reference>
<dbReference type="EMBL" id="JAABNR010000029">
    <property type="protein sequence ID" value="NBZ89663.1"/>
    <property type="molecule type" value="Genomic_DNA"/>
</dbReference>
<keyword evidence="2" id="KW-1185">Reference proteome</keyword>
<name>A0AAE4YE52_9RHOB</name>
<evidence type="ECO:0000313" key="1">
    <source>
        <dbReference type="EMBL" id="NBZ89663.1"/>
    </source>
</evidence>
<gene>
    <name evidence="1" type="ORF">GV832_18910</name>
</gene>